<protein>
    <submittedName>
        <fullName evidence="2">LAGLIDADG endonuclease</fullName>
    </submittedName>
</protein>
<keyword evidence="2" id="KW-0378">Hydrolase</keyword>
<name>A0A4V1F1X0_9FUNG</name>
<dbReference type="InterPro" id="IPR004860">
    <property type="entry name" value="LAGLIDADG_dom"/>
</dbReference>
<evidence type="ECO:0000259" key="1">
    <source>
        <dbReference type="Pfam" id="PF03161"/>
    </source>
</evidence>
<dbReference type="GO" id="GO:0004519">
    <property type="term" value="F:endonuclease activity"/>
    <property type="evidence" value="ECO:0007669"/>
    <property type="project" value="UniProtKB-KW"/>
</dbReference>
<organism evidence="2">
    <name type="scientific">Powellomyces hirtus</name>
    <dbReference type="NCBI Taxonomy" id="109895"/>
    <lineage>
        <taxon>Eukaryota</taxon>
        <taxon>Fungi</taxon>
        <taxon>Fungi incertae sedis</taxon>
        <taxon>Chytridiomycota</taxon>
        <taxon>Chytridiomycota incertae sedis</taxon>
        <taxon>Chytridiomycetes</taxon>
        <taxon>Spizellomycetales</taxon>
        <taxon>Powellomycetaceae</taxon>
        <taxon>Powellomyces</taxon>
    </lineage>
</organism>
<dbReference type="AlphaFoldDB" id="A0A4V1F1X0"/>
<evidence type="ECO:0000313" key="2">
    <source>
        <dbReference type="EMBL" id="QCQ69144.1"/>
    </source>
</evidence>
<feature type="domain" description="Homing endonuclease LAGLIDADG" evidence="1">
    <location>
        <begin position="5"/>
        <end position="144"/>
    </location>
</feature>
<keyword evidence="2" id="KW-0496">Mitochondrion</keyword>
<gene>
    <name evidence="2" type="primary">iorf167</name>
</gene>
<sequence length="167" mass="19305">MGSPNMEYLYWLHKFYSERGYCSTIVPTFKIQIGKGGVQYRSARFHTYTFNSLSWLYELFYIDKVKIMPSNIMDYLTPLALAIWIMDDGGKHNAGVMISTYNFTYEGLLIVKAGLFNKYGLVVEIKKFAAGYVLVFMQSEMKTLVSLVSPFFIPSMLYKLHGNRYLS</sequence>
<dbReference type="Gene3D" id="3.10.28.10">
    <property type="entry name" value="Homing endonucleases"/>
    <property type="match status" value="2"/>
</dbReference>
<keyword evidence="2" id="KW-0255">Endonuclease</keyword>
<dbReference type="InterPro" id="IPR027434">
    <property type="entry name" value="Homing_endonucl"/>
</dbReference>
<dbReference type="EMBL" id="MK292694">
    <property type="protein sequence ID" value="QCQ69144.1"/>
    <property type="molecule type" value="Genomic_DNA"/>
</dbReference>
<accession>A0A4V1F1X0</accession>
<dbReference type="Pfam" id="PF03161">
    <property type="entry name" value="LAGLIDADG_2"/>
    <property type="match status" value="1"/>
</dbReference>
<proteinExistence type="predicted"/>
<geneLocation type="mitochondrion" evidence="2"/>
<dbReference type="SUPFAM" id="SSF55608">
    <property type="entry name" value="Homing endonucleases"/>
    <property type="match status" value="1"/>
</dbReference>
<reference evidence="2" key="1">
    <citation type="journal article" date="2018" name="BMC Evol. Biol.">
        <title>The linear mitochondrial genome of the quarantine chytrid Synchytrium endobioticum; insights into the evolution and recent history of an obligate biotrophic plant pathogen.</title>
        <authorList>
            <person name="van de Vossenberg B.T.L.H."/>
            <person name="Brankovics B."/>
            <person name="Nguyen H.D.T."/>
            <person name="van Gent-Pelzer M.P.E."/>
            <person name="Smith D."/>
            <person name="Dadej K."/>
            <person name="Przetakiewicz J."/>
            <person name="Kreuze J.F."/>
            <person name="Boerma M."/>
            <person name="van Leeuwen G.C.M."/>
            <person name="Andre Levesque C."/>
            <person name="van der Lee T.A.J."/>
        </authorList>
    </citation>
    <scope>NUCLEOTIDE SEQUENCE</scope>
    <source>
        <strain evidence="2">CBS 809.83</strain>
    </source>
</reference>
<keyword evidence="2" id="KW-0540">Nuclease</keyword>